<reference evidence="1 2" key="1">
    <citation type="submission" date="2016-03" db="EMBL/GenBank/DDBJ databases">
        <authorList>
            <person name="Zhang H."/>
            <person name="Liu R."/>
            <person name="Wang M."/>
            <person name="Wang H."/>
            <person name="Wang L."/>
            <person name="Song L."/>
        </authorList>
    </citation>
    <scope>NUCLEOTIDE SEQUENCE [LARGE SCALE GENOMIC DNA]</scope>
    <source>
        <strain evidence="1 2">DSM 16099</strain>
    </source>
</reference>
<sequence>MSNFSKLDENDFLISVFKDGEVAFSDINVERLAIEIPEDVELTEFQYYIQKVGFYLVNTIS</sequence>
<protein>
    <submittedName>
        <fullName evidence="1">Uncharacterized protein</fullName>
    </submittedName>
</protein>
<evidence type="ECO:0000313" key="2">
    <source>
        <dbReference type="Proteomes" id="UP000075763"/>
    </source>
</evidence>
<evidence type="ECO:0000313" key="1">
    <source>
        <dbReference type="EMBL" id="KYL30715.1"/>
    </source>
</evidence>
<accession>A0ABD4ELB3</accession>
<dbReference type="AlphaFoldDB" id="A0ABD4ELB3"/>
<dbReference type="Proteomes" id="UP000075763">
    <property type="component" value="Unassembled WGS sequence"/>
</dbReference>
<proteinExistence type="predicted"/>
<name>A0ABD4ELB3_9GAMM</name>
<dbReference type="EMBL" id="LVCN01000072">
    <property type="protein sequence ID" value="KYL30715.1"/>
    <property type="molecule type" value="Genomic_DNA"/>
</dbReference>
<gene>
    <name evidence="1" type="ORF">A2I96_04855</name>
</gene>
<organism evidence="1 2">
    <name type="scientific">Pseudoalteromonas tetraodonis</name>
    <dbReference type="NCBI Taxonomy" id="43659"/>
    <lineage>
        <taxon>Bacteria</taxon>
        <taxon>Pseudomonadati</taxon>
        <taxon>Pseudomonadota</taxon>
        <taxon>Gammaproteobacteria</taxon>
        <taxon>Alteromonadales</taxon>
        <taxon>Pseudoalteromonadaceae</taxon>
        <taxon>Pseudoalteromonas</taxon>
    </lineage>
</organism>
<comment type="caution">
    <text evidence="1">The sequence shown here is derived from an EMBL/GenBank/DDBJ whole genome shotgun (WGS) entry which is preliminary data.</text>
</comment>